<dbReference type="Proteomes" id="UP001307705">
    <property type="component" value="Unassembled WGS sequence"/>
</dbReference>
<gene>
    <name evidence="2" type="ORF">Ataiwa_19110</name>
</gene>
<proteinExistence type="predicted"/>
<accession>A0ABQ6Q0D8</accession>
<dbReference type="CDD" id="cd20292">
    <property type="entry name" value="cupin_QdtA-like"/>
    <property type="match status" value="1"/>
</dbReference>
<comment type="caution">
    <text evidence="2">The sequence shown here is derived from an EMBL/GenBank/DDBJ whole genome shotgun (WGS) entry which is preliminary data.</text>
</comment>
<evidence type="ECO:0000313" key="3">
    <source>
        <dbReference type="Proteomes" id="UP001307705"/>
    </source>
</evidence>
<evidence type="ECO:0000313" key="2">
    <source>
        <dbReference type="EMBL" id="GMQ33639.1"/>
    </source>
</evidence>
<dbReference type="InterPro" id="IPR011051">
    <property type="entry name" value="RmlC_Cupin_sf"/>
</dbReference>
<organism evidence="2 3">
    <name type="scientific">Algoriphagus taiwanensis</name>
    <dbReference type="NCBI Taxonomy" id="1445656"/>
    <lineage>
        <taxon>Bacteria</taxon>
        <taxon>Pseudomonadati</taxon>
        <taxon>Bacteroidota</taxon>
        <taxon>Cytophagia</taxon>
        <taxon>Cytophagales</taxon>
        <taxon>Cyclobacteriaceae</taxon>
        <taxon>Algoriphagus</taxon>
    </lineage>
</organism>
<protein>
    <submittedName>
        <fullName evidence="2">FdtA/QdtA family cupin domain-containing protein</fullName>
    </submittedName>
</protein>
<keyword evidence="3" id="KW-1185">Reference proteome</keyword>
<sequence>MANASFKAFVLILAMIQPVSKQDSIAKQNPRILPIPGIVNPSGNIHYWDDSPFFPEGIKRSFWISGVASGEIRGKHAHYQESQLLVAIHGQLRVSVENVNGEVSHFSLSYPGEGLFIPPMNWVEVEFSSGAVLLGLADREFDEADYIRDKKDFGSK</sequence>
<dbReference type="Pfam" id="PF05523">
    <property type="entry name" value="FdtA"/>
    <property type="match status" value="1"/>
</dbReference>
<dbReference type="EMBL" id="BTPE01000005">
    <property type="protein sequence ID" value="GMQ33639.1"/>
    <property type="molecule type" value="Genomic_DNA"/>
</dbReference>
<dbReference type="InterPro" id="IPR014710">
    <property type="entry name" value="RmlC-like_jellyroll"/>
</dbReference>
<dbReference type="Gene3D" id="2.60.120.10">
    <property type="entry name" value="Jelly Rolls"/>
    <property type="match status" value="1"/>
</dbReference>
<dbReference type="SUPFAM" id="SSF51182">
    <property type="entry name" value="RmlC-like cupins"/>
    <property type="match status" value="1"/>
</dbReference>
<evidence type="ECO:0000259" key="1">
    <source>
        <dbReference type="Pfam" id="PF05523"/>
    </source>
</evidence>
<feature type="domain" description="Sugar 3,4-ketoisomerase QdtA cupin" evidence="1">
    <location>
        <begin position="29"/>
        <end position="154"/>
    </location>
</feature>
<dbReference type="InterPro" id="IPR008894">
    <property type="entry name" value="QdtA_cupin_dom"/>
</dbReference>
<name>A0ABQ6Q0D8_9BACT</name>
<reference evidence="2 3" key="1">
    <citation type="submission" date="2023-08" db="EMBL/GenBank/DDBJ databases">
        <title>Draft genome sequence of Algoriphagus taiwanensis.</title>
        <authorList>
            <person name="Takatani N."/>
            <person name="Hosokawa M."/>
            <person name="Sawabe T."/>
        </authorList>
    </citation>
    <scope>NUCLEOTIDE SEQUENCE [LARGE SCALE GENOMIC DNA]</scope>
    <source>
        <strain evidence="2 3">JCM 19755</strain>
    </source>
</reference>